<comment type="caution">
    <text evidence="2">The sequence shown here is derived from an EMBL/GenBank/DDBJ whole genome shotgun (WGS) entry which is preliminary data.</text>
</comment>
<feature type="region of interest" description="Disordered" evidence="1">
    <location>
        <begin position="134"/>
        <end position="164"/>
    </location>
</feature>
<reference evidence="2" key="1">
    <citation type="journal article" date="2015" name="Nature">
        <title>Complex archaea that bridge the gap between prokaryotes and eukaryotes.</title>
        <authorList>
            <person name="Spang A."/>
            <person name="Saw J.H."/>
            <person name="Jorgensen S.L."/>
            <person name="Zaremba-Niedzwiedzka K."/>
            <person name="Martijn J."/>
            <person name="Lind A.E."/>
            <person name="van Eijk R."/>
            <person name="Schleper C."/>
            <person name="Guy L."/>
            <person name="Ettema T.J."/>
        </authorList>
    </citation>
    <scope>NUCLEOTIDE SEQUENCE</scope>
</reference>
<feature type="compositionally biased region" description="Basic and acidic residues" evidence="1">
    <location>
        <begin position="137"/>
        <end position="146"/>
    </location>
</feature>
<accession>A0A0F8ZPJ8</accession>
<evidence type="ECO:0000256" key="1">
    <source>
        <dbReference type="SAM" id="MobiDB-lite"/>
    </source>
</evidence>
<proteinExistence type="predicted"/>
<sequence>GIDESLAHRTASSRSTLRFRPPCPRLWACIRVCRNGAKTLGLVARGKIRRRREGRSDREMPTRPRERERTARGALGLPGPLRVEGSHSDESGGAGLKTRSWRCVECGGTGMYQTSSGMRVCDCEAGKKRREYLAMTDEERRRASRDTRRRKRGKPAETQEEIPF</sequence>
<feature type="non-terminal residue" evidence="2">
    <location>
        <position position="1"/>
    </location>
</feature>
<dbReference type="EMBL" id="LAZR01059189">
    <property type="protein sequence ID" value="KKK68329.1"/>
    <property type="molecule type" value="Genomic_DNA"/>
</dbReference>
<dbReference type="AlphaFoldDB" id="A0A0F8ZPJ8"/>
<feature type="compositionally biased region" description="Basic and acidic residues" evidence="1">
    <location>
        <begin position="54"/>
        <end position="71"/>
    </location>
</feature>
<gene>
    <name evidence="2" type="ORF">LCGC14_2945140</name>
</gene>
<name>A0A0F8ZPJ8_9ZZZZ</name>
<feature type="region of interest" description="Disordered" evidence="1">
    <location>
        <begin position="48"/>
        <end position="96"/>
    </location>
</feature>
<organism evidence="2">
    <name type="scientific">marine sediment metagenome</name>
    <dbReference type="NCBI Taxonomy" id="412755"/>
    <lineage>
        <taxon>unclassified sequences</taxon>
        <taxon>metagenomes</taxon>
        <taxon>ecological metagenomes</taxon>
    </lineage>
</organism>
<evidence type="ECO:0000313" key="2">
    <source>
        <dbReference type="EMBL" id="KKK68329.1"/>
    </source>
</evidence>
<protein>
    <submittedName>
        <fullName evidence="2">Uncharacterized protein</fullName>
    </submittedName>
</protein>